<name>A0ACA9L9B7_9GLOM</name>
<proteinExistence type="predicted"/>
<dbReference type="Proteomes" id="UP000789920">
    <property type="component" value="Unassembled WGS sequence"/>
</dbReference>
<organism evidence="1 2">
    <name type="scientific">Racocetra persica</name>
    <dbReference type="NCBI Taxonomy" id="160502"/>
    <lineage>
        <taxon>Eukaryota</taxon>
        <taxon>Fungi</taxon>
        <taxon>Fungi incertae sedis</taxon>
        <taxon>Mucoromycota</taxon>
        <taxon>Glomeromycotina</taxon>
        <taxon>Glomeromycetes</taxon>
        <taxon>Diversisporales</taxon>
        <taxon>Gigasporaceae</taxon>
        <taxon>Racocetra</taxon>
    </lineage>
</organism>
<gene>
    <name evidence="1" type="ORF">RPERSI_LOCUS2548</name>
</gene>
<sequence length="42" mass="4557">VIEFLLNKAGMFAQGLEDLGYTNVTTHVISIGNAIPIKQNLL</sequence>
<accession>A0ACA9L9B7</accession>
<reference evidence="1" key="1">
    <citation type="submission" date="2021-06" db="EMBL/GenBank/DDBJ databases">
        <authorList>
            <person name="Kallberg Y."/>
            <person name="Tangrot J."/>
            <person name="Rosling A."/>
        </authorList>
    </citation>
    <scope>NUCLEOTIDE SEQUENCE</scope>
    <source>
        <strain evidence="1">MA461A</strain>
    </source>
</reference>
<evidence type="ECO:0000313" key="1">
    <source>
        <dbReference type="EMBL" id="CAG8517580.1"/>
    </source>
</evidence>
<comment type="caution">
    <text evidence="1">The sequence shown here is derived from an EMBL/GenBank/DDBJ whole genome shotgun (WGS) entry which is preliminary data.</text>
</comment>
<dbReference type="EMBL" id="CAJVQC010002805">
    <property type="protein sequence ID" value="CAG8517580.1"/>
    <property type="molecule type" value="Genomic_DNA"/>
</dbReference>
<keyword evidence="2" id="KW-1185">Reference proteome</keyword>
<feature type="non-terminal residue" evidence="1">
    <location>
        <position position="1"/>
    </location>
</feature>
<evidence type="ECO:0000313" key="2">
    <source>
        <dbReference type="Proteomes" id="UP000789920"/>
    </source>
</evidence>
<protein>
    <submittedName>
        <fullName evidence="1">2832_t:CDS:1</fullName>
    </submittedName>
</protein>